<proteinExistence type="predicted"/>
<keyword evidence="2" id="KW-1185">Reference proteome</keyword>
<protein>
    <submittedName>
        <fullName evidence="1">Uncharacterized protein</fullName>
    </submittedName>
</protein>
<comment type="caution">
    <text evidence="1">The sequence shown here is derived from an EMBL/GenBank/DDBJ whole genome shotgun (WGS) entry which is preliminary data.</text>
</comment>
<dbReference type="AlphaFoldDB" id="A0A2W1JJS0"/>
<gene>
    <name evidence="1" type="ORF">C1752_01959</name>
</gene>
<organism evidence="1 2">
    <name type="scientific">Acaryochloris thomasi RCC1774</name>
    <dbReference type="NCBI Taxonomy" id="1764569"/>
    <lineage>
        <taxon>Bacteria</taxon>
        <taxon>Bacillati</taxon>
        <taxon>Cyanobacteriota</taxon>
        <taxon>Cyanophyceae</taxon>
        <taxon>Acaryochloridales</taxon>
        <taxon>Acaryochloridaceae</taxon>
        <taxon>Acaryochloris</taxon>
        <taxon>Acaryochloris thomasi</taxon>
    </lineage>
</organism>
<accession>A0A2W1JJS0</accession>
<reference evidence="1 2" key="1">
    <citation type="journal article" date="2018" name="Sci. Rep.">
        <title>A novel species of the marine cyanobacterium Acaryochloris with a unique pigment content and lifestyle.</title>
        <authorList>
            <person name="Partensky F."/>
            <person name="Six C."/>
            <person name="Ratin M."/>
            <person name="Garczarek L."/>
            <person name="Vaulot D."/>
            <person name="Probert I."/>
            <person name="Calteau A."/>
            <person name="Gourvil P."/>
            <person name="Marie D."/>
            <person name="Grebert T."/>
            <person name="Bouchier C."/>
            <person name="Le Panse S."/>
            <person name="Gachenot M."/>
            <person name="Rodriguez F."/>
            <person name="Garrido J.L."/>
        </authorList>
    </citation>
    <scope>NUCLEOTIDE SEQUENCE [LARGE SCALE GENOMIC DNA]</scope>
    <source>
        <strain evidence="1 2">RCC1774</strain>
    </source>
</reference>
<name>A0A2W1JJS0_9CYAN</name>
<dbReference type="Proteomes" id="UP000248857">
    <property type="component" value="Unassembled WGS sequence"/>
</dbReference>
<sequence length="30" mass="3349">MADLDTLFFVDSSSEQAIPIEFLSIDMEAL</sequence>
<dbReference type="EMBL" id="PQWO01000005">
    <property type="protein sequence ID" value="PZD73683.1"/>
    <property type="molecule type" value="Genomic_DNA"/>
</dbReference>
<evidence type="ECO:0000313" key="2">
    <source>
        <dbReference type="Proteomes" id="UP000248857"/>
    </source>
</evidence>
<evidence type="ECO:0000313" key="1">
    <source>
        <dbReference type="EMBL" id="PZD73683.1"/>
    </source>
</evidence>